<keyword evidence="6" id="KW-1185">Reference proteome</keyword>
<name>A0A7X0KTF1_9MICO</name>
<evidence type="ECO:0000256" key="3">
    <source>
        <dbReference type="ARBA" id="ARBA00038502"/>
    </source>
</evidence>
<comment type="caution">
    <text evidence="5">The sequence shown here is derived from an EMBL/GenBank/DDBJ whole genome shotgun (WGS) entry which is preliminary data.</text>
</comment>
<feature type="domain" description="N-acetyltransferase" evidence="4">
    <location>
        <begin position="3"/>
        <end position="159"/>
    </location>
</feature>
<evidence type="ECO:0000313" key="6">
    <source>
        <dbReference type="Proteomes" id="UP000537775"/>
    </source>
</evidence>
<dbReference type="PROSITE" id="PS51186">
    <property type="entry name" value="GNAT"/>
    <property type="match status" value="1"/>
</dbReference>
<dbReference type="RefSeq" id="WP_184749325.1">
    <property type="nucleotide sequence ID" value="NZ_BAAAJR010000003.1"/>
</dbReference>
<gene>
    <name evidence="5" type="ORF">HD594_000373</name>
</gene>
<keyword evidence="1 5" id="KW-0808">Transferase</keyword>
<protein>
    <submittedName>
        <fullName evidence="5">RimJ/RimL family protein N-acetyltransferase</fullName>
    </submittedName>
</protein>
<dbReference type="Proteomes" id="UP000537775">
    <property type="component" value="Unassembled WGS sequence"/>
</dbReference>
<evidence type="ECO:0000313" key="5">
    <source>
        <dbReference type="EMBL" id="MBB6390060.1"/>
    </source>
</evidence>
<evidence type="ECO:0000256" key="1">
    <source>
        <dbReference type="ARBA" id="ARBA00022679"/>
    </source>
</evidence>
<keyword evidence="2" id="KW-0012">Acyltransferase</keyword>
<dbReference type="InterPro" id="IPR000182">
    <property type="entry name" value="GNAT_dom"/>
</dbReference>
<comment type="similarity">
    <text evidence="3">Belongs to the acetyltransferase family. RimJ subfamily.</text>
</comment>
<proteinExistence type="inferred from homology"/>
<organism evidence="5 6">
    <name type="scientific">Microbacterium thalassium</name>
    <dbReference type="NCBI Taxonomy" id="362649"/>
    <lineage>
        <taxon>Bacteria</taxon>
        <taxon>Bacillati</taxon>
        <taxon>Actinomycetota</taxon>
        <taxon>Actinomycetes</taxon>
        <taxon>Micrococcales</taxon>
        <taxon>Microbacteriaceae</taxon>
        <taxon>Microbacterium</taxon>
    </lineage>
</organism>
<dbReference type="SUPFAM" id="SSF55729">
    <property type="entry name" value="Acyl-CoA N-acyltransferases (Nat)"/>
    <property type="match status" value="1"/>
</dbReference>
<sequence length="164" mass="18308">MEVSLVPWSPHDLGVLERANTPEMTRHLGGPETDEQVRARHERYLRDRETGASHMFRIDVDGHTVGGIGYWPIEFDGEPAYEAGWSVEPAWQGRGVATEALRHLVERVTAAGDRRLLVAFPWPANAASNAMCRRAGFELRGTSSGPWRGQDVTYNNWVLDLGAE</sequence>
<accession>A0A7X0KTF1</accession>
<dbReference type="InterPro" id="IPR016181">
    <property type="entry name" value="Acyl_CoA_acyltransferase"/>
</dbReference>
<dbReference type="EMBL" id="JACHML010000001">
    <property type="protein sequence ID" value="MBB6390060.1"/>
    <property type="molecule type" value="Genomic_DNA"/>
</dbReference>
<evidence type="ECO:0000256" key="2">
    <source>
        <dbReference type="ARBA" id="ARBA00023315"/>
    </source>
</evidence>
<dbReference type="CDD" id="cd04301">
    <property type="entry name" value="NAT_SF"/>
    <property type="match status" value="1"/>
</dbReference>
<dbReference type="GO" id="GO:0005737">
    <property type="term" value="C:cytoplasm"/>
    <property type="evidence" value="ECO:0007669"/>
    <property type="project" value="TreeGrafter"/>
</dbReference>
<dbReference type="PANTHER" id="PTHR43792:SF8">
    <property type="entry name" value="[RIBOSOMAL PROTEIN US5]-ALANINE N-ACETYLTRANSFERASE"/>
    <property type="match status" value="1"/>
</dbReference>
<dbReference type="Gene3D" id="3.40.630.30">
    <property type="match status" value="1"/>
</dbReference>
<dbReference type="AlphaFoldDB" id="A0A7X0KTF1"/>
<dbReference type="GO" id="GO:0008999">
    <property type="term" value="F:protein-N-terminal-alanine acetyltransferase activity"/>
    <property type="evidence" value="ECO:0007669"/>
    <property type="project" value="TreeGrafter"/>
</dbReference>
<evidence type="ECO:0000259" key="4">
    <source>
        <dbReference type="PROSITE" id="PS51186"/>
    </source>
</evidence>
<reference evidence="5 6" key="1">
    <citation type="submission" date="2020-08" db="EMBL/GenBank/DDBJ databases">
        <title>Sequencing the genomes of 1000 actinobacteria strains.</title>
        <authorList>
            <person name="Klenk H.-P."/>
        </authorList>
    </citation>
    <scope>NUCLEOTIDE SEQUENCE [LARGE SCALE GENOMIC DNA]</scope>
    <source>
        <strain evidence="5 6">DSM 12511</strain>
    </source>
</reference>
<dbReference type="PANTHER" id="PTHR43792">
    <property type="entry name" value="GNAT FAMILY, PUTATIVE (AFU_ORTHOLOGUE AFUA_3G00765)-RELATED-RELATED"/>
    <property type="match status" value="1"/>
</dbReference>
<dbReference type="Pfam" id="PF13302">
    <property type="entry name" value="Acetyltransf_3"/>
    <property type="match status" value="1"/>
</dbReference>
<dbReference type="InterPro" id="IPR051531">
    <property type="entry name" value="N-acetyltransferase"/>
</dbReference>